<reference evidence="2 3" key="1">
    <citation type="submission" date="2018-11" db="EMBL/GenBank/DDBJ databases">
        <authorList>
            <consortium name="Pathogen Informatics"/>
        </authorList>
    </citation>
    <scope>NUCLEOTIDE SEQUENCE [LARGE SCALE GENOMIC DNA]</scope>
</reference>
<dbReference type="InterPro" id="IPR010515">
    <property type="entry name" value="Collagenase_NC10/endostatin"/>
</dbReference>
<name>A0A3P6SPC9_ANISI</name>
<keyword evidence="3" id="KW-1185">Reference proteome</keyword>
<dbReference type="Pfam" id="PF06482">
    <property type="entry name" value="Endostatin"/>
    <property type="match status" value="1"/>
</dbReference>
<evidence type="ECO:0000313" key="3">
    <source>
        <dbReference type="Proteomes" id="UP000267096"/>
    </source>
</evidence>
<protein>
    <recommendedName>
        <fullName evidence="1">Collagenase NC10/endostatin domain-containing protein</fullName>
    </recommendedName>
</protein>
<sequence length="123" mass="13930">MNQVVHFGDRETPVVNLRGEKLFDAWSDIFRARPMMNVPLYSFNRRNVFEDNLWREKRIWHGSDASGTRSESGYCNAWRSGDKLHVGSSSPLGPGMPLLDGCQNIDCSHEFAILCVEVSDIAL</sequence>
<evidence type="ECO:0000259" key="1">
    <source>
        <dbReference type="Pfam" id="PF06482"/>
    </source>
</evidence>
<dbReference type="OrthoDB" id="5983381at2759"/>
<evidence type="ECO:0000313" key="2">
    <source>
        <dbReference type="EMBL" id="VDK71783.1"/>
    </source>
</evidence>
<proteinExistence type="predicted"/>
<organism evidence="2 3">
    <name type="scientific">Anisakis simplex</name>
    <name type="common">Herring worm</name>
    <dbReference type="NCBI Taxonomy" id="6269"/>
    <lineage>
        <taxon>Eukaryota</taxon>
        <taxon>Metazoa</taxon>
        <taxon>Ecdysozoa</taxon>
        <taxon>Nematoda</taxon>
        <taxon>Chromadorea</taxon>
        <taxon>Rhabditida</taxon>
        <taxon>Spirurina</taxon>
        <taxon>Ascaridomorpha</taxon>
        <taxon>Ascaridoidea</taxon>
        <taxon>Anisakidae</taxon>
        <taxon>Anisakis</taxon>
        <taxon>Anisakis simplex complex</taxon>
    </lineage>
</organism>
<dbReference type="EMBL" id="UYRR01037860">
    <property type="protein sequence ID" value="VDK71783.1"/>
    <property type="molecule type" value="Genomic_DNA"/>
</dbReference>
<dbReference type="InterPro" id="IPR016187">
    <property type="entry name" value="CTDL_fold"/>
</dbReference>
<dbReference type="AlphaFoldDB" id="A0A3P6SPC9"/>
<dbReference type="InterPro" id="IPR016186">
    <property type="entry name" value="C-type_lectin-like/link_sf"/>
</dbReference>
<dbReference type="SUPFAM" id="SSF56436">
    <property type="entry name" value="C-type lectin-like"/>
    <property type="match status" value="1"/>
</dbReference>
<dbReference type="Gene3D" id="3.10.100.10">
    <property type="entry name" value="Mannose-Binding Protein A, subunit A"/>
    <property type="match status" value="1"/>
</dbReference>
<feature type="domain" description="Collagenase NC10/endostatin" evidence="1">
    <location>
        <begin position="3"/>
        <end position="119"/>
    </location>
</feature>
<dbReference type="Proteomes" id="UP000267096">
    <property type="component" value="Unassembled WGS sequence"/>
</dbReference>
<gene>
    <name evidence="2" type="ORF">ASIM_LOCUS19744</name>
</gene>
<accession>A0A3P6SPC9</accession>